<dbReference type="Pfam" id="PF01379">
    <property type="entry name" value="Porphobil_deam"/>
    <property type="match status" value="1"/>
</dbReference>
<dbReference type="InterPro" id="IPR022417">
    <property type="entry name" value="Porphobilin_deaminase_N"/>
</dbReference>
<dbReference type="EMBL" id="JNBS01000534">
    <property type="protein sequence ID" value="OQS04896.1"/>
    <property type="molecule type" value="Genomic_DNA"/>
</dbReference>
<dbReference type="GO" id="GO:0033014">
    <property type="term" value="P:tetrapyrrole biosynthetic process"/>
    <property type="evidence" value="ECO:0007669"/>
    <property type="project" value="InterPro"/>
</dbReference>
<dbReference type="AlphaFoldDB" id="A0A1W0A3N1"/>
<dbReference type="OrthoDB" id="564646at2759"/>
<evidence type="ECO:0000313" key="3">
    <source>
        <dbReference type="Proteomes" id="UP000243217"/>
    </source>
</evidence>
<evidence type="ECO:0000313" key="2">
    <source>
        <dbReference type="EMBL" id="OQS04896.1"/>
    </source>
</evidence>
<protein>
    <recommendedName>
        <fullName evidence="1">Porphobilinogen deaminase N-terminal domain-containing protein</fullName>
    </recommendedName>
</protein>
<organism evidence="2 3">
    <name type="scientific">Thraustotheca clavata</name>
    <dbReference type="NCBI Taxonomy" id="74557"/>
    <lineage>
        <taxon>Eukaryota</taxon>
        <taxon>Sar</taxon>
        <taxon>Stramenopiles</taxon>
        <taxon>Oomycota</taxon>
        <taxon>Saprolegniomycetes</taxon>
        <taxon>Saprolegniales</taxon>
        <taxon>Achlyaceae</taxon>
        <taxon>Thraustotheca</taxon>
    </lineage>
</organism>
<accession>A0A1W0A3N1</accession>
<dbReference type="SUPFAM" id="SSF53850">
    <property type="entry name" value="Periplasmic binding protein-like II"/>
    <property type="match status" value="1"/>
</dbReference>
<sequence length="80" mass="9249">MDYIDGDLLFSRLNHKTVLVIKIEANTLHNWELEEFLAGRTDFAVHCLKDIPTILPEGFVLRAICESEQYEDVTPNINKM</sequence>
<comment type="caution">
    <text evidence="2">The sequence shown here is derived from an EMBL/GenBank/DDBJ whole genome shotgun (WGS) entry which is preliminary data.</text>
</comment>
<dbReference type="Gene3D" id="3.40.190.10">
    <property type="entry name" value="Periplasmic binding protein-like II"/>
    <property type="match status" value="1"/>
</dbReference>
<name>A0A1W0A3N1_9STRA</name>
<reference evidence="2 3" key="1">
    <citation type="journal article" date="2014" name="Genome Biol. Evol.">
        <title>The secreted proteins of Achlya hypogyna and Thraustotheca clavata identify the ancestral oomycete secretome and reveal gene acquisitions by horizontal gene transfer.</title>
        <authorList>
            <person name="Misner I."/>
            <person name="Blouin N."/>
            <person name="Leonard G."/>
            <person name="Richards T.A."/>
            <person name="Lane C.E."/>
        </authorList>
    </citation>
    <scope>NUCLEOTIDE SEQUENCE [LARGE SCALE GENOMIC DNA]</scope>
    <source>
        <strain evidence="2 3">ATCC 34112</strain>
    </source>
</reference>
<feature type="domain" description="Porphobilinogen deaminase N-terminal" evidence="1">
    <location>
        <begin position="21"/>
        <end position="73"/>
    </location>
</feature>
<gene>
    <name evidence="2" type="ORF">THRCLA_20770</name>
</gene>
<evidence type="ECO:0000259" key="1">
    <source>
        <dbReference type="Pfam" id="PF01379"/>
    </source>
</evidence>
<keyword evidence="3" id="KW-1185">Reference proteome</keyword>
<proteinExistence type="predicted"/>
<dbReference type="GO" id="GO:0004418">
    <property type="term" value="F:hydroxymethylbilane synthase activity"/>
    <property type="evidence" value="ECO:0007669"/>
    <property type="project" value="InterPro"/>
</dbReference>
<dbReference type="Proteomes" id="UP000243217">
    <property type="component" value="Unassembled WGS sequence"/>
</dbReference>